<reference evidence="9 10" key="1">
    <citation type="submission" date="2021-03" db="EMBL/GenBank/DDBJ databases">
        <title>Genomic Encyclopedia of Type Strains, Phase IV (KMG-IV): sequencing the most valuable type-strain genomes for metagenomic binning, comparative biology and taxonomic classification.</title>
        <authorList>
            <person name="Goeker M."/>
        </authorList>
    </citation>
    <scope>NUCLEOTIDE SEQUENCE [LARGE SCALE GENOMIC DNA]</scope>
    <source>
        <strain evidence="9 10">DSM 101953</strain>
    </source>
</reference>
<dbReference type="Gene3D" id="2.30.38.10">
    <property type="entry name" value="Luciferase, Domain 3"/>
    <property type="match status" value="1"/>
</dbReference>
<dbReference type="InterPro" id="IPR000873">
    <property type="entry name" value="AMP-dep_synth/lig_dom"/>
</dbReference>
<evidence type="ECO:0000256" key="3">
    <source>
        <dbReference type="ARBA" id="ARBA00022450"/>
    </source>
</evidence>
<evidence type="ECO:0000256" key="4">
    <source>
        <dbReference type="ARBA" id="ARBA00022553"/>
    </source>
</evidence>
<evidence type="ECO:0000259" key="8">
    <source>
        <dbReference type="PROSITE" id="PS50075"/>
    </source>
</evidence>
<proteinExistence type="inferred from homology"/>
<dbReference type="InterPro" id="IPR023213">
    <property type="entry name" value="CAT-like_dom_sf"/>
</dbReference>
<dbReference type="PRINTS" id="PR00154">
    <property type="entry name" value="AMPBINDING"/>
</dbReference>
<protein>
    <submittedName>
        <fullName evidence="9">Amino acid adenylation domain-containing protein/non-ribosomal peptide synthase protein (TIGR01720 family)</fullName>
    </submittedName>
</protein>
<dbReference type="CDD" id="cd05930">
    <property type="entry name" value="A_NRPS"/>
    <property type="match status" value="1"/>
</dbReference>
<dbReference type="Proteomes" id="UP000773462">
    <property type="component" value="Unassembled WGS sequence"/>
</dbReference>
<evidence type="ECO:0000313" key="10">
    <source>
        <dbReference type="Proteomes" id="UP000773462"/>
    </source>
</evidence>
<dbReference type="CDD" id="cd19531">
    <property type="entry name" value="LCL_NRPS-like"/>
    <property type="match status" value="1"/>
</dbReference>
<dbReference type="Gene3D" id="3.30.559.30">
    <property type="entry name" value="Nonribosomal peptide synthetase, condensation domain"/>
    <property type="match status" value="2"/>
</dbReference>
<dbReference type="InterPro" id="IPR006162">
    <property type="entry name" value="Ppantetheine_attach_site"/>
</dbReference>
<dbReference type="InterPro" id="IPR045851">
    <property type="entry name" value="AMP-bd_C_sf"/>
</dbReference>
<comment type="cofactor">
    <cofactor evidence="1">
        <name>pantetheine 4'-phosphate</name>
        <dbReference type="ChEBI" id="CHEBI:47942"/>
    </cofactor>
</comment>
<dbReference type="NCBIfam" id="TIGR01733">
    <property type="entry name" value="AA-adenyl-dom"/>
    <property type="match status" value="1"/>
</dbReference>
<dbReference type="InterPro" id="IPR020459">
    <property type="entry name" value="AMP-binding"/>
</dbReference>
<accession>A0ABS4NYJ9</accession>
<gene>
    <name evidence="9" type="ORF">J2Z70_005311</name>
</gene>
<dbReference type="Pfam" id="PF00550">
    <property type="entry name" value="PP-binding"/>
    <property type="match status" value="1"/>
</dbReference>
<dbReference type="Gene3D" id="3.40.50.980">
    <property type="match status" value="2"/>
</dbReference>
<dbReference type="PANTHER" id="PTHR45527">
    <property type="entry name" value="NONRIBOSOMAL PEPTIDE SYNTHETASE"/>
    <property type="match status" value="1"/>
</dbReference>
<dbReference type="SUPFAM" id="SSF52777">
    <property type="entry name" value="CoA-dependent acyltransferases"/>
    <property type="match status" value="4"/>
</dbReference>
<evidence type="ECO:0000256" key="1">
    <source>
        <dbReference type="ARBA" id="ARBA00001957"/>
    </source>
</evidence>
<dbReference type="EMBL" id="JAGGLV010000023">
    <property type="protein sequence ID" value="MBP2115126.1"/>
    <property type="molecule type" value="Genomic_DNA"/>
</dbReference>
<keyword evidence="3" id="KW-0596">Phosphopantetheine</keyword>
<dbReference type="Gene3D" id="3.30.300.30">
    <property type="match status" value="1"/>
</dbReference>
<dbReference type="InterPro" id="IPR009081">
    <property type="entry name" value="PP-bd_ACP"/>
</dbReference>
<dbReference type="Gene3D" id="1.10.1200.10">
    <property type="entry name" value="ACP-like"/>
    <property type="match status" value="1"/>
</dbReference>
<dbReference type="SUPFAM" id="SSF47336">
    <property type="entry name" value="ACP-like"/>
    <property type="match status" value="1"/>
</dbReference>
<dbReference type="Gene3D" id="3.30.559.10">
    <property type="entry name" value="Chloramphenicol acetyltransferase-like domain"/>
    <property type="match status" value="2"/>
</dbReference>
<dbReference type="PROSITE" id="PS00455">
    <property type="entry name" value="AMP_BINDING"/>
    <property type="match status" value="1"/>
</dbReference>
<feature type="domain" description="Carrier" evidence="8">
    <location>
        <begin position="1008"/>
        <end position="1082"/>
    </location>
</feature>
<organism evidence="9 10">
    <name type="scientific">Paenibacillus silagei</name>
    <dbReference type="NCBI Taxonomy" id="1670801"/>
    <lineage>
        <taxon>Bacteria</taxon>
        <taxon>Bacillati</taxon>
        <taxon>Bacillota</taxon>
        <taxon>Bacilli</taxon>
        <taxon>Bacillales</taxon>
        <taxon>Paenibacillaceae</taxon>
        <taxon>Paenibacillus</taxon>
    </lineage>
</organism>
<dbReference type="PROSITE" id="PS00012">
    <property type="entry name" value="PHOSPHOPANTETHEINE"/>
    <property type="match status" value="1"/>
</dbReference>
<dbReference type="Pfam" id="PF00501">
    <property type="entry name" value="AMP-binding"/>
    <property type="match status" value="1"/>
</dbReference>
<dbReference type="PROSITE" id="PS50075">
    <property type="entry name" value="CARRIER"/>
    <property type="match status" value="1"/>
</dbReference>
<evidence type="ECO:0000256" key="7">
    <source>
        <dbReference type="ARBA" id="ARBA00023268"/>
    </source>
</evidence>
<dbReference type="Pfam" id="PF00668">
    <property type="entry name" value="Condensation"/>
    <property type="match status" value="2"/>
</dbReference>
<comment type="caution">
    <text evidence="9">The sequence shown here is derived from an EMBL/GenBank/DDBJ whole genome shotgun (WGS) entry which is preliminary data.</text>
</comment>
<keyword evidence="6" id="KW-0045">Antibiotic biosynthesis</keyword>
<keyword evidence="5" id="KW-0677">Repeat</keyword>
<dbReference type="Pfam" id="PF13193">
    <property type="entry name" value="AMP-binding_C"/>
    <property type="match status" value="1"/>
</dbReference>
<keyword evidence="10" id="KW-1185">Reference proteome</keyword>
<name>A0ABS4NYJ9_9BACL</name>
<dbReference type="PANTHER" id="PTHR45527:SF1">
    <property type="entry name" value="FATTY ACID SYNTHASE"/>
    <property type="match status" value="1"/>
</dbReference>
<evidence type="ECO:0000256" key="6">
    <source>
        <dbReference type="ARBA" id="ARBA00023194"/>
    </source>
</evidence>
<dbReference type="InterPro" id="IPR010071">
    <property type="entry name" value="AA_adenyl_dom"/>
</dbReference>
<keyword evidence="7" id="KW-0511">Multifunctional enzyme</keyword>
<evidence type="ECO:0000256" key="2">
    <source>
        <dbReference type="ARBA" id="ARBA00006432"/>
    </source>
</evidence>
<evidence type="ECO:0000256" key="5">
    <source>
        <dbReference type="ARBA" id="ARBA00022737"/>
    </source>
</evidence>
<dbReference type="SUPFAM" id="SSF56801">
    <property type="entry name" value="Acetyl-CoA synthetase-like"/>
    <property type="match status" value="1"/>
</dbReference>
<dbReference type="InterPro" id="IPR020845">
    <property type="entry name" value="AMP-binding_CS"/>
</dbReference>
<sequence length="1544" mass="175995">MQNNESGSVKNRVNALSDAKRLLLESLLEEQRKKKRQIILQDKGLHRVSKRAPELTVLPSNYMQKKIWYVEQLFNESITYNVSGYVKFHGKLQVELLHKAFRTVVKQQEVLRSKFKGGQGQLEVELSEDTEEPAFRMYDCSQAGMETSPDGIRQRMYTEGIQPFRLAEGKLIRLICYKLSETEWIGQIVWHHIVSDGYSSGIFIRELLQQYEAYEGASMEPVHEPAVQYYDYVIHMNDRIAKGEFDHQLKFWREQLSGSSMSCMLPTDYTAGHGLTYHGERVAFSIRKEMKVKLEAAAKKHGVTLFVLLMSALKIMLHKYVHQNDIIVGVPVTGRNEEECQSIIGCFLNMLPIRSNIGEEQQLFDYIQAENAQVMQALKHQDLPFDFIVEDLKVERDLLSTPIYQVVFSYETNALKDITTKDFYIEFEELDLKTAKVDLALEVNDEKDGLSAWFEYKSDKFSRERIEKIKDYYLNILQFIAEYDNQPIKNIEMIPEEEKDEILYSFNEKITDYKPQTIKQLFETQAALREEAVAVVCGNERITYRELNNRSNQLAHRLRKYGVGCESLVAIMLDKSIEAIIAILGVTKAGGAYMPVDSAYPRERMEYILEDSKVRYMITSGIHQDYAGIEQISMGDKHIDAESTDNLTDHSNPDNLAYVIYTSGTTGQPKGVMVEHSGIVNLRDYFWDKYKVTTDDTILQFANLVFDASVWEMIMGILTGARLCIITKEVALDVNLLELELKRHNVTVATLPPPYWNVIADRPVGIRLLITAGSAASVNLVENLPEPIEYFNAYGPTETTVCASDWQYERTVQIPNRIPIGKPISNMQIYIMNYTSLCGKGIIGELCIAGVGIARGYLNRPELTAEKFIDNPYGPGKLYRTGDYASWLDDGNIVFTGRIDHQVKIRGHRIEIGEIENKLSSHNRVIEAVVIPEIDHKSNLYLAAYLVVDEAVTLTEIRSFLNDGLPSYMIPSAFYTLEAIPLNMNGKPDNSRLASLGQPMEAENDFAEPTTEIERTLERIWCELLGVERVSIHDHFFEIGGDSIISMQVIAKAAEAGIKLELKSFYDDKCIEQMALKAAAVEHICCDQGEVTGTYLLTPIQQWFFTNNFPENNHWNQSVSFELKQTVDAGRLNEALNEVCRQHDLLRTRVLPGKAPRYADILPFAYSERLKTVEIPACDDYEQRMQQELTAFQQSLNLQAGEVFKGLLIVSDTWSSSRLVLTAHHLVCDAVSFRFIAEDVLNGYQALIDKREVRLPQKTSSFISWSNAAEAYAGSHEAVSKKKEWTKEIAAHSRKTKRGWSSIDNLEGEAEHCLFSLSEEDTAKLMIEVPKHYSIQPIEVMIAALETMLHEWDGADHTLYLESHGRDTLADQVDLSRTVGWFTNLYPFYFSASDISTTGATLKKVKDRLAAVQKRKFEFLLSDYPREAMDIVFNYMGHLDNKTSEHAHFRLITGEPLYTRGLKNTRVSLLEVNGYIQQERLTFEWGYNPNIHSGENIVQQANAFTDTLRGMISYCIESEDDGVSAADFDDVDMEDLDFILAKFN</sequence>
<comment type="similarity">
    <text evidence="2">Belongs to the ATP-dependent AMP-binding enzyme family.</text>
</comment>
<dbReference type="InterPro" id="IPR025110">
    <property type="entry name" value="AMP-bd_C"/>
</dbReference>
<evidence type="ECO:0000313" key="9">
    <source>
        <dbReference type="EMBL" id="MBP2115126.1"/>
    </source>
</evidence>
<dbReference type="InterPro" id="IPR036736">
    <property type="entry name" value="ACP-like_sf"/>
</dbReference>
<keyword evidence="4" id="KW-0597">Phosphoprotein</keyword>
<dbReference type="InterPro" id="IPR001242">
    <property type="entry name" value="Condensation_dom"/>
</dbReference>